<sequence>MNARLNYIEIAVIDFERHLKFFTNGKIRIITDLAQWLLKNLNISSRDAVTIIRFKNILCLNDIQILVSFKYFKLRWPKKTVCQTHSQNLIEKIDSSSRIQTVT</sequence>
<comment type="caution">
    <text evidence="1">The sequence shown here is derived from an EMBL/GenBank/DDBJ whole genome shotgun (WGS) entry which is preliminary data.</text>
</comment>
<gene>
    <name evidence="1" type="ORF">BpHYR1_045918</name>
</gene>
<evidence type="ECO:0000313" key="2">
    <source>
        <dbReference type="Proteomes" id="UP000276133"/>
    </source>
</evidence>
<name>A0A3M7PJT1_BRAPC</name>
<dbReference type="AlphaFoldDB" id="A0A3M7PJT1"/>
<evidence type="ECO:0000313" key="1">
    <source>
        <dbReference type="EMBL" id="RMZ98960.1"/>
    </source>
</evidence>
<keyword evidence="2" id="KW-1185">Reference proteome</keyword>
<accession>A0A3M7PJT1</accession>
<proteinExistence type="predicted"/>
<dbReference type="Proteomes" id="UP000276133">
    <property type="component" value="Unassembled WGS sequence"/>
</dbReference>
<reference evidence="1 2" key="1">
    <citation type="journal article" date="2018" name="Sci. Rep.">
        <title>Genomic signatures of local adaptation to the degree of environmental predictability in rotifers.</title>
        <authorList>
            <person name="Franch-Gras L."/>
            <person name="Hahn C."/>
            <person name="Garcia-Roger E.M."/>
            <person name="Carmona M.J."/>
            <person name="Serra M."/>
            <person name="Gomez A."/>
        </authorList>
    </citation>
    <scope>NUCLEOTIDE SEQUENCE [LARGE SCALE GENOMIC DNA]</scope>
    <source>
        <strain evidence="1">HYR1</strain>
    </source>
</reference>
<organism evidence="1 2">
    <name type="scientific">Brachionus plicatilis</name>
    <name type="common">Marine rotifer</name>
    <name type="synonym">Brachionus muelleri</name>
    <dbReference type="NCBI Taxonomy" id="10195"/>
    <lineage>
        <taxon>Eukaryota</taxon>
        <taxon>Metazoa</taxon>
        <taxon>Spiralia</taxon>
        <taxon>Gnathifera</taxon>
        <taxon>Rotifera</taxon>
        <taxon>Eurotatoria</taxon>
        <taxon>Monogononta</taxon>
        <taxon>Pseudotrocha</taxon>
        <taxon>Ploima</taxon>
        <taxon>Brachionidae</taxon>
        <taxon>Brachionus</taxon>
    </lineage>
</organism>
<dbReference type="EMBL" id="REGN01010477">
    <property type="protein sequence ID" value="RMZ98960.1"/>
    <property type="molecule type" value="Genomic_DNA"/>
</dbReference>
<protein>
    <submittedName>
        <fullName evidence="1">Uncharacterized protein</fullName>
    </submittedName>
</protein>